<dbReference type="InParanoid" id="E4XDY1"/>
<gene>
    <name evidence="1" type="ORF">GSOID_T00008380001</name>
</gene>
<name>E4XDY1_OIKDI</name>
<evidence type="ECO:0000313" key="1">
    <source>
        <dbReference type="EMBL" id="CBY19370.1"/>
    </source>
</evidence>
<sequence>MIKMIWTKVSLT</sequence>
<dbReference type="EMBL" id="FN653040">
    <property type="protein sequence ID" value="CBY19370.1"/>
    <property type="molecule type" value="Genomic_DNA"/>
</dbReference>
<dbReference type="Proteomes" id="UP000001307">
    <property type="component" value="Unassembled WGS sequence"/>
</dbReference>
<keyword evidence="2" id="KW-1185">Reference proteome</keyword>
<protein>
    <submittedName>
        <fullName evidence="1">Uncharacterized protein</fullName>
    </submittedName>
</protein>
<reference evidence="1" key="1">
    <citation type="journal article" date="2010" name="Science">
        <title>Plasticity of animal genome architecture unmasked by rapid evolution of a pelagic tunicate.</title>
        <authorList>
            <person name="Denoeud F."/>
            <person name="Henriet S."/>
            <person name="Mungpakdee S."/>
            <person name="Aury J.M."/>
            <person name="Da Silva C."/>
            <person name="Brinkmann H."/>
            <person name="Mikhaleva J."/>
            <person name="Olsen L.C."/>
            <person name="Jubin C."/>
            <person name="Canestro C."/>
            <person name="Bouquet J.M."/>
            <person name="Danks G."/>
            <person name="Poulain J."/>
            <person name="Campsteijn C."/>
            <person name="Adamski M."/>
            <person name="Cross I."/>
            <person name="Yadetie F."/>
            <person name="Muffato M."/>
            <person name="Louis A."/>
            <person name="Butcher S."/>
            <person name="Tsagkogeorga G."/>
            <person name="Konrad A."/>
            <person name="Singh S."/>
            <person name="Jensen M.F."/>
            <person name="Cong E.H."/>
            <person name="Eikeseth-Otteraa H."/>
            <person name="Noel B."/>
            <person name="Anthouard V."/>
            <person name="Porcel B.M."/>
            <person name="Kachouri-Lafond R."/>
            <person name="Nishino A."/>
            <person name="Ugolini M."/>
            <person name="Chourrout P."/>
            <person name="Nishida H."/>
            <person name="Aasland R."/>
            <person name="Huzurbazar S."/>
            <person name="Westhof E."/>
            <person name="Delsuc F."/>
            <person name="Lehrach H."/>
            <person name="Reinhardt R."/>
            <person name="Weissenbach J."/>
            <person name="Roy S.W."/>
            <person name="Artiguenave F."/>
            <person name="Postlethwait J.H."/>
            <person name="Manak J.R."/>
            <person name="Thompson E.M."/>
            <person name="Jaillon O."/>
            <person name="Du Pasquier L."/>
            <person name="Boudinot P."/>
            <person name="Liberles D.A."/>
            <person name="Volff J.N."/>
            <person name="Philippe H."/>
            <person name="Lenhard B."/>
            <person name="Roest Crollius H."/>
            <person name="Wincker P."/>
            <person name="Chourrout D."/>
        </authorList>
    </citation>
    <scope>NUCLEOTIDE SEQUENCE [LARGE SCALE GENOMIC DNA]</scope>
</reference>
<accession>E4XDY1</accession>
<proteinExistence type="predicted"/>
<organism evidence="1">
    <name type="scientific">Oikopleura dioica</name>
    <name type="common">Tunicate</name>
    <dbReference type="NCBI Taxonomy" id="34765"/>
    <lineage>
        <taxon>Eukaryota</taxon>
        <taxon>Metazoa</taxon>
        <taxon>Chordata</taxon>
        <taxon>Tunicata</taxon>
        <taxon>Appendicularia</taxon>
        <taxon>Copelata</taxon>
        <taxon>Oikopleuridae</taxon>
        <taxon>Oikopleura</taxon>
    </lineage>
</organism>
<evidence type="ECO:0000313" key="2">
    <source>
        <dbReference type="Proteomes" id="UP000001307"/>
    </source>
</evidence>